<evidence type="ECO:0000313" key="4">
    <source>
        <dbReference type="EMBL" id="KAG2961437.1"/>
    </source>
</evidence>
<organism evidence="2 5">
    <name type="scientific">Phytophthora cactorum</name>
    <dbReference type="NCBI Taxonomy" id="29920"/>
    <lineage>
        <taxon>Eukaryota</taxon>
        <taxon>Sar</taxon>
        <taxon>Stramenopiles</taxon>
        <taxon>Oomycota</taxon>
        <taxon>Peronosporomycetes</taxon>
        <taxon>Peronosporales</taxon>
        <taxon>Peronosporaceae</taxon>
        <taxon>Phytophthora</taxon>
    </lineage>
</organism>
<gene>
    <name evidence="1" type="ORF">PC113_g21468</name>
    <name evidence="2" type="ORF">PC115_g21941</name>
    <name evidence="3" type="ORF">PC117_g23734</name>
    <name evidence="4" type="ORF">PC118_g21973</name>
</gene>
<dbReference type="EMBL" id="RCMK01001475">
    <property type="protein sequence ID" value="KAG2893639.1"/>
    <property type="molecule type" value="Genomic_DNA"/>
</dbReference>
<evidence type="ECO:0000313" key="2">
    <source>
        <dbReference type="EMBL" id="KAG2882417.1"/>
    </source>
</evidence>
<comment type="caution">
    <text evidence="2">The sequence shown here is derived from an EMBL/GenBank/DDBJ whole genome shotgun (WGS) entry which is preliminary data.</text>
</comment>
<dbReference type="EMBL" id="RCML01001605">
    <property type="protein sequence ID" value="KAG2961437.1"/>
    <property type="molecule type" value="Genomic_DNA"/>
</dbReference>
<reference evidence="2" key="1">
    <citation type="submission" date="2018-10" db="EMBL/GenBank/DDBJ databases">
        <title>Effector identification in a new, highly contiguous assembly of the strawberry crown rot pathogen Phytophthora cactorum.</title>
        <authorList>
            <person name="Armitage A.D."/>
            <person name="Nellist C.F."/>
            <person name="Bates H."/>
            <person name="Vickerstaff R.J."/>
            <person name="Harrison R.J."/>
        </authorList>
    </citation>
    <scope>NUCLEOTIDE SEQUENCE</scope>
    <source>
        <strain evidence="1">15-7</strain>
        <strain evidence="2">4032</strain>
        <strain evidence="3">4040</strain>
        <strain evidence="4">P415</strain>
    </source>
</reference>
<name>A0A8T1JVE1_9STRA</name>
<evidence type="ECO:0000313" key="5">
    <source>
        <dbReference type="Proteomes" id="UP000774804"/>
    </source>
</evidence>
<dbReference type="Proteomes" id="UP000735874">
    <property type="component" value="Unassembled WGS sequence"/>
</dbReference>
<evidence type="ECO:0000313" key="3">
    <source>
        <dbReference type="EMBL" id="KAG2893639.1"/>
    </source>
</evidence>
<proteinExistence type="predicted"/>
<dbReference type="AlphaFoldDB" id="A0A8T1JVE1"/>
<accession>A0A8T1JVE1</accession>
<dbReference type="Proteomes" id="UP000774804">
    <property type="component" value="Unassembled WGS sequence"/>
</dbReference>
<dbReference type="EMBL" id="RCMI01001665">
    <property type="protein sequence ID" value="KAG2882417.1"/>
    <property type="molecule type" value="Genomic_DNA"/>
</dbReference>
<sequence length="88" mass="9551">MSKLFVGAAGVAAASYCYSYVIPEELIVSLQAALRDFRIAREHDYKEMPEVMGLTSTPSPADDKTLAVWVTPQPDPFASIITQASAML</sequence>
<protein>
    <submittedName>
        <fullName evidence="2">Uncharacterized protein</fullName>
    </submittedName>
</protein>
<evidence type="ECO:0000313" key="1">
    <source>
        <dbReference type="EMBL" id="KAG2828433.1"/>
    </source>
</evidence>
<dbReference type="Proteomes" id="UP000736787">
    <property type="component" value="Unassembled WGS sequence"/>
</dbReference>
<dbReference type="EMBL" id="RCMG01001394">
    <property type="protein sequence ID" value="KAG2828433.1"/>
    <property type="molecule type" value="Genomic_DNA"/>
</dbReference>
<dbReference type="Proteomes" id="UP000697107">
    <property type="component" value="Unassembled WGS sequence"/>
</dbReference>